<protein>
    <recommendedName>
        <fullName evidence="2">Chitin-binding type-4 domain-containing protein</fullName>
    </recommendedName>
</protein>
<reference evidence="3 4" key="1">
    <citation type="submission" date="2024-11" db="EMBL/GenBank/DDBJ databases">
        <title>Chromosome-level genome assembly of the freshwater bivalve Anodonta woodiana.</title>
        <authorList>
            <person name="Chen X."/>
        </authorList>
    </citation>
    <scope>NUCLEOTIDE SEQUENCE [LARGE SCALE GENOMIC DNA]</scope>
    <source>
        <strain evidence="3">MN2024</strain>
        <tissue evidence="3">Gills</tissue>
    </source>
</reference>
<evidence type="ECO:0000313" key="4">
    <source>
        <dbReference type="Proteomes" id="UP001634394"/>
    </source>
</evidence>
<dbReference type="InterPro" id="IPR004302">
    <property type="entry name" value="Cellulose/chitin-bd_N"/>
</dbReference>
<dbReference type="Pfam" id="PF03067">
    <property type="entry name" value="LPMO_10"/>
    <property type="match status" value="1"/>
</dbReference>
<feature type="region of interest" description="Disordered" evidence="1">
    <location>
        <begin position="219"/>
        <end position="240"/>
    </location>
</feature>
<sequence>MYVQNGILNFLNDFKMLFRPVFCQLMLVSDRMKHHWSKNGGKCGVCGDPWDAKPRDHETGGKFARGLIPRSYLSESVIDVVVELTIASGGYFEFRLCPNNDTSEPVTSECLNRHLLSVDDKDNHQYHDPKAGLNLLQIRLPIDLTCTHCVLQWKYRTAEHYGCDKTKNGQPKCCFGCGEIQTEYYGCADLAIYRIQDIPFQSESPNNITNLQTVELQDSTADSQKAGHAQQGINKNTNRSKRSVIPAHKHYYNTMYPPITTKGHYFGTHTFISPYTALGMKIDVRQPLIDWNVRVGHDLTNVGIGNGNAIVGTRNGNTNSGIRHETVNLGMGHGNIMTGTPGFYSSEIYIPRTNYIYGAYPRDPSQIYPTNIPRPENVFMQLDRQNQDVRSPQRQGISNHVLPPVINAVHLTRVASVPRSQTMMSSAQALVKRPTPVKHVQVPTLAKKVIKTKFALEPPGSEIEMMAAHPPKAAVDTCHKCPFGVCWDDNGIPLDKLYSGLFVNPAEFLDCKIRITVYPIFKVKDYKVISEGVPDCDGMRVKRQVAIQIDDDDISCCSTRPQVIMPLTVESDSRTYNVVQLPNDSNQIIVQGGCRSNMTSSCTSCAASDNFQWVLVYDPRVLTSPPVSFVPVSFPHYCRCSNMHPMG</sequence>
<accession>A0ABD3W095</accession>
<dbReference type="AlphaFoldDB" id="A0ABD3W095"/>
<evidence type="ECO:0000259" key="2">
    <source>
        <dbReference type="Pfam" id="PF03067"/>
    </source>
</evidence>
<feature type="domain" description="Chitin-binding type-4" evidence="2">
    <location>
        <begin position="37"/>
        <end position="190"/>
    </location>
</feature>
<dbReference type="Proteomes" id="UP001634394">
    <property type="component" value="Unassembled WGS sequence"/>
</dbReference>
<comment type="caution">
    <text evidence="3">The sequence shown here is derived from an EMBL/GenBank/DDBJ whole genome shotgun (WGS) entry which is preliminary data.</text>
</comment>
<name>A0ABD3W095_SINWO</name>
<keyword evidence="4" id="KW-1185">Reference proteome</keyword>
<dbReference type="EMBL" id="JBJQND010000009">
    <property type="protein sequence ID" value="KAL3866035.1"/>
    <property type="molecule type" value="Genomic_DNA"/>
</dbReference>
<evidence type="ECO:0000256" key="1">
    <source>
        <dbReference type="SAM" id="MobiDB-lite"/>
    </source>
</evidence>
<organism evidence="3 4">
    <name type="scientific">Sinanodonta woodiana</name>
    <name type="common">Chinese pond mussel</name>
    <name type="synonym">Anodonta woodiana</name>
    <dbReference type="NCBI Taxonomy" id="1069815"/>
    <lineage>
        <taxon>Eukaryota</taxon>
        <taxon>Metazoa</taxon>
        <taxon>Spiralia</taxon>
        <taxon>Lophotrochozoa</taxon>
        <taxon>Mollusca</taxon>
        <taxon>Bivalvia</taxon>
        <taxon>Autobranchia</taxon>
        <taxon>Heteroconchia</taxon>
        <taxon>Palaeoheterodonta</taxon>
        <taxon>Unionida</taxon>
        <taxon>Unionoidea</taxon>
        <taxon>Unionidae</taxon>
        <taxon>Unioninae</taxon>
        <taxon>Sinanodonta</taxon>
    </lineage>
</organism>
<gene>
    <name evidence="3" type="ORF">ACJMK2_043376</name>
</gene>
<proteinExistence type="predicted"/>
<evidence type="ECO:0000313" key="3">
    <source>
        <dbReference type="EMBL" id="KAL3866035.1"/>
    </source>
</evidence>